<dbReference type="RefSeq" id="WP_025901337.1">
    <property type="nucleotide sequence ID" value="NZ_ATMJ01000037.1"/>
</dbReference>
<dbReference type="Gene3D" id="3.30.450.20">
    <property type="entry name" value="PAS domain"/>
    <property type="match status" value="1"/>
</dbReference>
<evidence type="ECO:0000313" key="2">
    <source>
        <dbReference type="Proteomes" id="UP000028602"/>
    </source>
</evidence>
<dbReference type="Pfam" id="PF22673">
    <property type="entry name" value="MCP-like_PDC_1"/>
    <property type="match status" value="1"/>
</dbReference>
<dbReference type="Proteomes" id="UP000028602">
    <property type="component" value="Unassembled WGS sequence"/>
</dbReference>
<reference evidence="1 2" key="1">
    <citation type="submission" date="2014-05" db="EMBL/GenBank/DDBJ databases">
        <title>ATOL: Assembling a taxonomically balanced genome-scale reconstruction of the evolutionary history of the Enterobacteriaceae.</title>
        <authorList>
            <person name="Plunkett G.III."/>
            <person name="Neeno-Eckwall E.C."/>
            <person name="Glasner J.D."/>
            <person name="Perna N.T."/>
        </authorList>
    </citation>
    <scope>NUCLEOTIDE SEQUENCE [LARGE SCALE GENOMIC DNA]</scope>
    <source>
        <strain evidence="1 2">ATCC 33301</strain>
    </source>
</reference>
<dbReference type="eggNOG" id="COG2186">
    <property type="taxonomic scope" value="Bacteria"/>
</dbReference>
<dbReference type="EMBL" id="JMPR01000033">
    <property type="protein sequence ID" value="KFD19114.1"/>
    <property type="molecule type" value="Genomic_DNA"/>
</dbReference>
<gene>
    <name evidence="1" type="ORF">GTPT_1899</name>
</gene>
<evidence type="ECO:0000313" key="1">
    <source>
        <dbReference type="EMBL" id="KFD19114.1"/>
    </source>
</evidence>
<dbReference type="AlphaFoldDB" id="A0A085JF68"/>
<name>A0A085JF68_9GAMM</name>
<proteinExistence type="predicted"/>
<dbReference type="OrthoDB" id="8687362at2"/>
<organism evidence="1 2">
    <name type="scientific">Tatumella ptyseos ATCC 33301</name>
    <dbReference type="NCBI Taxonomy" id="1005995"/>
    <lineage>
        <taxon>Bacteria</taxon>
        <taxon>Pseudomonadati</taxon>
        <taxon>Pseudomonadota</taxon>
        <taxon>Gammaproteobacteria</taxon>
        <taxon>Enterobacterales</taxon>
        <taxon>Erwiniaceae</taxon>
        <taxon>Tatumella</taxon>
    </lineage>
</organism>
<keyword evidence="2" id="KW-1185">Reference proteome</keyword>
<accession>A0A085JF68</accession>
<dbReference type="CDD" id="cd12913">
    <property type="entry name" value="PDC1_MCP_like"/>
    <property type="match status" value="1"/>
</dbReference>
<protein>
    <recommendedName>
        <fullName evidence="3">Cache domain-containing protein</fullName>
    </recommendedName>
</protein>
<evidence type="ECO:0008006" key="3">
    <source>
        <dbReference type="Google" id="ProtNLM"/>
    </source>
</evidence>
<sequence length="236" mass="26897">MLNEDEVKVCVAERTEHLFSSVTASAAALSAGMADVLSVMADAEHFPRKLPESQLRKTLFPVIEHTLAESRYCFGAGFACHHHLPEDKQPYWFLEWWFKNPRKNQNSCLELDQATQQRLDFSTFEWFKNTRDTENVSLHGPYVDYVCTSAYTLTASSPVMINQKQVGIAAVDVLVSVIEAELLTLLRQCRQKLVIANPDGRVMISSHPRYRTGTLIDGEQQGDTLRRQFFMLFTPH</sequence>
<comment type="caution">
    <text evidence="1">The sequence shown here is derived from an EMBL/GenBank/DDBJ whole genome shotgun (WGS) entry which is preliminary data.</text>
</comment>